<evidence type="ECO:0000313" key="4">
    <source>
        <dbReference type="Proteomes" id="UP000683360"/>
    </source>
</evidence>
<comment type="caution">
    <text evidence="3">The sequence shown here is derived from an EMBL/GenBank/DDBJ whole genome shotgun (WGS) entry which is preliminary data.</text>
</comment>
<keyword evidence="1" id="KW-0175">Coiled coil</keyword>
<reference evidence="3" key="1">
    <citation type="submission" date="2021-03" db="EMBL/GenBank/DDBJ databases">
        <authorList>
            <person name="Bekaert M."/>
        </authorList>
    </citation>
    <scope>NUCLEOTIDE SEQUENCE</scope>
</reference>
<feature type="region of interest" description="Disordered" evidence="2">
    <location>
        <begin position="66"/>
        <end position="105"/>
    </location>
</feature>
<evidence type="ECO:0000256" key="2">
    <source>
        <dbReference type="SAM" id="MobiDB-lite"/>
    </source>
</evidence>
<evidence type="ECO:0008006" key="5">
    <source>
        <dbReference type="Google" id="ProtNLM"/>
    </source>
</evidence>
<dbReference type="AlphaFoldDB" id="A0A8S3R9Z3"/>
<sequence>MIIISSTKVHECEEILDRIWKIRKEYKLYHKSSDTQTEEEQKKNFKHHLKVLIKLEQLLKSSNLTGQSDERNVLSTDDDDDIQTTNSSKPSKEELESDQPMDTSDIKDFEVVNLENLERNQDLESQIQRLLSKNSEFEITDARLKEANDTIQTLKDENDRIQAKYKSFKDLDDRLKDSNDLIQSLTEENERISKVLKSPEEKTKKMVMSLQKKLKEEVKQKDNLSTMCDKYKSAYQKLQITNQTQEDRLSKVAGMKMKDNNPAIADLSDPNRPEKLSEKFREIYDNAWTNLLDAITEKTGESDDICVKQIVSALMVCTLEILSNKLVN</sequence>
<dbReference type="OrthoDB" id="79940at2759"/>
<organism evidence="3 4">
    <name type="scientific">Mytilus edulis</name>
    <name type="common">Blue mussel</name>
    <dbReference type="NCBI Taxonomy" id="6550"/>
    <lineage>
        <taxon>Eukaryota</taxon>
        <taxon>Metazoa</taxon>
        <taxon>Spiralia</taxon>
        <taxon>Lophotrochozoa</taxon>
        <taxon>Mollusca</taxon>
        <taxon>Bivalvia</taxon>
        <taxon>Autobranchia</taxon>
        <taxon>Pteriomorphia</taxon>
        <taxon>Mytilida</taxon>
        <taxon>Mytiloidea</taxon>
        <taxon>Mytilidae</taxon>
        <taxon>Mytilinae</taxon>
        <taxon>Mytilus</taxon>
    </lineage>
</organism>
<dbReference type="EMBL" id="CAJPWZ010000931">
    <property type="protein sequence ID" value="CAG2203738.1"/>
    <property type="molecule type" value="Genomic_DNA"/>
</dbReference>
<proteinExistence type="predicted"/>
<keyword evidence="4" id="KW-1185">Reference proteome</keyword>
<feature type="coiled-coil region" evidence="1">
    <location>
        <begin position="113"/>
        <end position="248"/>
    </location>
</feature>
<protein>
    <recommendedName>
        <fullName evidence="5">Mitochondria-eating protein C-terminal domain-containing protein</fullName>
    </recommendedName>
</protein>
<evidence type="ECO:0000256" key="1">
    <source>
        <dbReference type="SAM" id="Coils"/>
    </source>
</evidence>
<accession>A0A8S3R9Z3</accession>
<gene>
    <name evidence="3" type="ORF">MEDL_18346</name>
</gene>
<evidence type="ECO:0000313" key="3">
    <source>
        <dbReference type="EMBL" id="CAG2203738.1"/>
    </source>
</evidence>
<dbReference type="Proteomes" id="UP000683360">
    <property type="component" value="Unassembled WGS sequence"/>
</dbReference>
<name>A0A8S3R9Z3_MYTED</name>